<dbReference type="NCBIfam" id="NF033847">
    <property type="entry name" value="MCP_Sipho"/>
    <property type="match status" value="1"/>
</dbReference>
<gene>
    <name evidence="2" type="ORF">AQJ30_15460</name>
</gene>
<name>A0A101QX06_9ACTN</name>
<dbReference type="InterPro" id="IPR047790">
    <property type="entry name" value="MCP_Sipho"/>
</dbReference>
<evidence type="ECO:0000313" key="3">
    <source>
        <dbReference type="Proteomes" id="UP000053271"/>
    </source>
</evidence>
<evidence type="ECO:0008006" key="4">
    <source>
        <dbReference type="Google" id="ProtNLM"/>
    </source>
</evidence>
<comment type="caution">
    <text evidence="2">The sequence shown here is derived from an EMBL/GenBank/DDBJ whole genome shotgun (WGS) entry which is preliminary data.</text>
</comment>
<keyword evidence="3" id="KW-1185">Reference proteome</keyword>
<evidence type="ECO:0000256" key="1">
    <source>
        <dbReference type="SAM" id="MobiDB-lite"/>
    </source>
</evidence>
<evidence type="ECO:0000313" key="2">
    <source>
        <dbReference type="EMBL" id="KUN37680.1"/>
    </source>
</evidence>
<sequence length="556" mass="59628">MADQPYELPDDIATLSAEDLDTQIAAAREAFQAMRTNPDLDLESMPAVRALAAGIKAMEAERTARLSQVQDALAELDTLAAEIGLDDHAPAAPQQLAADTDTTVEPPAGDEDPAAEPGGEEPVTASAGVVVPKPRLSLGLVRQHAPRQIVPRNGGTGITITASAEVPGSTLGSTLDMDGLTESVTRVAGLVANGGKALAASYQLPFAKDLIVNDAGSVEEGTMTVLTASDQRRLKGGDLVASGGWCAPSETIYDFVEYSCPDNLWDLPEVSLSRGGLRYYMTPELDINAMSWEWTEADDISAVDGDPTKPCFKIPCVDPVEVRCTAYGVCVQSGILSQRFFPELNTFYIRRAMVAYEMRLKGAMYAQARAKATPVTTAPSFASFTAVYGALALQVADMVERWHLCDRINLEVAMPWWARNMFLADIARRSGSQICDLPARCIEDKFAEIGVRVNWVKNIPPAVPTQIGAVTPATDWPDTIEVLLYPAGAFQMGRGPEVNLGVVHDSTLMATNDHTALWFESCNALIYRGPEARRVTIPVCADGSVGPRKTPVCPTA</sequence>
<dbReference type="Proteomes" id="UP000053271">
    <property type="component" value="Unassembled WGS sequence"/>
</dbReference>
<dbReference type="AlphaFoldDB" id="A0A101QX06"/>
<proteinExistence type="predicted"/>
<dbReference type="GeneID" id="91425998"/>
<dbReference type="EMBL" id="LMWS01000018">
    <property type="protein sequence ID" value="KUN37680.1"/>
    <property type="molecule type" value="Genomic_DNA"/>
</dbReference>
<reference evidence="2 3" key="1">
    <citation type="submission" date="2015-10" db="EMBL/GenBank/DDBJ databases">
        <title>Draft genome sequence of Streptomyces longwoodensis DSM 41677, type strain for the species Streptomyces longwoodensis.</title>
        <authorList>
            <person name="Ruckert C."/>
            <person name="Winkler A."/>
            <person name="Kalinowski J."/>
            <person name="Kampfer P."/>
            <person name="Glaeser S."/>
        </authorList>
    </citation>
    <scope>NUCLEOTIDE SEQUENCE [LARGE SCALE GENOMIC DNA]</scope>
    <source>
        <strain evidence="2 3">DSM 41677</strain>
    </source>
</reference>
<accession>A0A101QX06</accession>
<dbReference type="RefSeq" id="WP_067233761.1">
    <property type="nucleotide sequence ID" value="NZ_KQ948553.1"/>
</dbReference>
<protein>
    <recommendedName>
        <fullName evidence="4">Cell wall protein</fullName>
    </recommendedName>
</protein>
<feature type="region of interest" description="Disordered" evidence="1">
    <location>
        <begin position="101"/>
        <end position="129"/>
    </location>
</feature>
<dbReference type="STRING" id="68231.AQJ30_15460"/>
<organism evidence="2 3">
    <name type="scientific">Streptomyces longwoodensis</name>
    <dbReference type="NCBI Taxonomy" id="68231"/>
    <lineage>
        <taxon>Bacteria</taxon>
        <taxon>Bacillati</taxon>
        <taxon>Actinomycetota</taxon>
        <taxon>Actinomycetes</taxon>
        <taxon>Kitasatosporales</taxon>
        <taxon>Streptomycetaceae</taxon>
        <taxon>Streptomyces</taxon>
    </lineage>
</organism>